<feature type="signal peptide" evidence="1">
    <location>
        <begin position="1"/>
        <end position="34"/>
    </location>
</feature>
<keyword evidence="3" id="KW-1185">Reference proteome</keyword>
<comment type="caution">
    <text evidence="2">The sequence shown here is derived from an EMBL/GenBank/DDBJ whole genome shotgun (WGS) entry which is preliminary data.</text>
</comment>
<reference evidence="2 3" key="1">
    <citation type="submission" date="2024-06" db="EMBL/GenBank/DDBJ databases">
        <title>Sorghum-associated microbial communities from plants grown in Nebraska, USA.</title>
        <authorList>
            <person name="Schachtman D."/>
        </authorList>
    </citation>
    <scope>NUCLEOTIDE SEQUENCE [LARGE SCALE GENOMIC DNA]</scope>
    <source>
        <strain evidence="2 3">2857</strain>
    </source>
</reference>
<dbReference type="EMBL" id="JBEPSJ010000002">
    <property type="protein sequence ID" value="MET4582958.1"/>
    <property type="molecule type" value="Genomic_DNA"/>
</dbReference>
<dbReference type="Proteomes" id="UP001549257">
    <property type="component" value="Unassembled WGS sequence"/>
</dbReference>
<keyword evidence="1" id="KW-0732">Signal</keyword>
<evidence type="ECO:0000313" key="2">
    <source>
        <dbReference type="EMBL" id="MET4582958.1"/>
    </source>
</evidence>
<evidence type="ECO:0000313" key="3">
    <source>
        <dbReference type="Proteomes" id="UP001549257"/>
    </source>
</evidence>
<organism evidence="2 3">
    <name type="scientific">Conyzicola nivalis</name>
    <dbReference type="NCBI Taxonomy" id="1477021"/>
    <lineage>
        <taxon>Bacteria</taxon>
        <taxon>Bacillati</taxon>
        <taxon>Actinomycetota</taxon>
        <taxon>Actinomycetes</taxon>
        <taxon>Micrococcales</taxon>
        <taxon>Microbacteriaceae</taxon>
        <taxon>Conyzicola</taxon>
    </lineage>
</organism>
<feature type="chain" id="PRO_5046868746" description="Cadherin-like beta sandwich domain-containing protein" evidence="1">
    <location>
        <begin position="35"/>
        <end position="333"/>
    </location>
</feature>
<name>A0ABV2QR42_9MICO</name>
<dbReference type="RefSeq" id="WP_354025108.1">
    <property type="nucleotide sequence ID" value="NZ_JBEPSJ010000002.1"/>
</dbReference>
<accession>A0ABV2QR42</accession>
<gene>
    <name evidence="2" type="ORF">ABIE21_002468</name>
</gene>
<sequence>MIQRRIHTGYKPRLAAIALLSASMVLASVGVAHAQDGQSDADEVAAEVAAVAPSLEVTTPQFDSAPTPVSNADAILPVSAEGSVELPSSGGLEAVTIGLPATSAHSDAVVAEDGTAVYKNDSALATDIAVQSFDGGVRIQTIIRDSSADTEYSFQLSSNVTPVINEDGSVFLGRSDAEGQTISAGFISAPWAADANGESVATHFEIRGSALVQVVEHDRAGVAYPVVADPAVSYCTLGGWYPAQCFKYTRAETRSAGALAASGAGAAVIAADMCKSAGGPLGVACKAAVAVAFTAGITAINSAYNTPGKCLAFTFSFPAVAQFLAGGIRSENC</sequence>
<protein>
    <recommendedName>
        <fullName evidence="4">Cadherin-like beta sandwich domain-containing protein</fullName>
    </recommendedName>
</protein>
<evidence type="ECO:0000256" key="1">
    <source>
        <dbReference type="SAM" id="SignalP"/>
    </source>
</evidence>
<proteinExistence type="predicted"/>
<evidence type="ECO:0008006" key="4">
    <source>
        <dbReference type="Google" id="ProtNLM"/>
    </source>
</evidence>